<comment type="caution">
    <text evidence="2">The sequence shown here is derived from an EMBL/GenBank/DDBJ whole genome shotgun (WGS) entry which is preliminary data.</text>
</comment>
<keyword evidence="1" id="KW-0812">Transmembrane</keyword>
<evidence type="ECO:0000256" key="1">
    <source>
        <dbReference type="SAM" id="Phobius"/>
    </source>
</evidence>
<feature type="transmembrane region" description="Helical" evidence="1">
    <location>
        <begin position="43"/>
        <end position="60"/>
    </location>
</feature>
<sequence>MQISSRILPLSGSLFNVLAMPLAVIVAVFTFADEHKRVFNRHFLLGAICLLVGSFFFISVKTAGQKFEKSIENEM</sequence>
<keyword evidence="3" id="KW-1185">Reference proteome</keyword>
<dbReference type="Proteomes" id="UP000253945">
    <property type="component" value="Unassembled WGS sequence"/>
</dbReference>
<dbReference type="AlphaFoldDB" id="A0A369ZT87"/>
<feature type="transmembrane region" description="Helical" evidence="1">
    <location>
        <begin position="7"/>
        <end position="31"/>
    </location>
</feature>
<keyword evidence="1" id="KW-1133">Transmembrane helix</keyword>
<dbReference type="EMBL" id="QEQF01000003">
    <property type="protein sequence ID" value="RDF10882.1"/>
    <property type="molecule type" value="Genomic_DNA"/>
</dbReference>
<reference evidence="2 3" key="1">
    <citation type="submission" date="2018-05" db="EMBL/GenBank/DDBJ databases">
        <title>Draft Genome Sequences for a Diverse set of 7 Haemophilus Species.</title>
        <authorList>
            <person name="Nichols M."/>
            <person name="Topaz N."/>
            <person name="Wang X."/>
            <person name="Wang X."/>
            <person name="Boxrud D."/>
        </authorList>
    </citation>
    <scope>NUCLEOTIDE SEQUENCE [LARGE SCALE GENOMIC DNA]</scope>
    <source>
        <strain evidence="2 3">C2014016342</strain>
    </source>
</reference>
<evidence type="ECO:0000313" key="2">
    <source>
        <dbReference type="EMBL" id="RDF10882.1"/>
    </source>
</evidence>
<protein>
    <submittedName>
        <fullName evidence="2">Uncharacterized protein</fullName>
    </submittedName>
</protein>
<organism evidence="2 3">
    <name type="scientific">Haemophilus paraphrohaemolyticus</name>
    <dbReference type="NCBI Taxonomy" id="736"/>
    <lineage>
        <taxon>Bacteria</taxon>
        <taxon>Pseudomonadati</taxon>
        <taxon>Pseudomonadota</taxon>
        <taxon>Gammaproteobacteria</taxon>
        <taxon>Pasteurellales</taxon>
        <taxon>Pasteurellaceae</taxon>
        <taxon>Haemophilus</taxon>
    </lineage>
</organism>
<gene>
    <name evidence="2" type="ORF">DPV92_04880</name>
</gene>
<accession>A0A369ZT87</accession>
<name>A0A369ZT87_9PAST</name>
<keyword evidence="1" id="KW-0472">Membrane</keyword>
<evidence type="ECO:0000313" key="3">
    <source>
        <dbReference type="Proteomes" id="UP000253945"/>
    </source>
</evidence>
<proteinExistence type="predicted"/>